<dbReference type="PANTHER" id="PTHR46124">
    <property type="entry name" value="D-AMINOACYL-TRNA DEACYLASE"/>
    <property type="match status" value="1"/>
</dbReference>
<dbReference type="KEGG" id="tcd:AAIA72_09435"/>
<dbReference type="Gene3D" id="3.20.20.140">
    <property type="entry name" value="Metal-dependent hydrolases"/>
    <property type="match status" value="1"/>
</dbReference>
<dbReference type="GO" id="GO:0004536">
    <property type="term" value="F:DNA nuclease activity"/>
    <property type="evidence" value="ECO:0007669"/>
    <property type="project" value="InterPro"/>
</dbReference>
<dbReference type="InterPro" id="IPR015991">
    <property type="entry name" value="TatD/YcfH-like"/>
</dbReference>
<dbReference type="AlphaFoldDB" id="A0AB39URV0"/>
<organism evidence="5">
    <name type="scientific">Thermohahella caldifontis</name>
    <dbReference type="NCBI Taxonomy" id="3142973"/>
    <lineage>
        <taxon>Bacteria</taxon>
        <taxon>Pseudomonadati</taxon>
        <taxon>Pseudomonadota</taxon>
        <taxon>Gammaproteobacteria</taxon>
        <taxon>Oceanospirillales</taxon>
        <taxon>Hahellaceae</taxon>
        <taxon>Thermohahella</taxon>
    </lineage>
</organism>
<sequence length="265" mass="29686">MGWVDIGVNLTGRRFDRDRDRVIAEAVEQGVTHMIVTGTSVTESERALALARQYPGILTATAGCHPHHASELDDEGLERLRALQEESEVVAVGECGLDYNRDFSPRDVQRQVFEAQLEQAADARKPVFLHERDAFEDQYAILRNAMPRLVGGVAHCFTGDEAALDAWLDLGLYIGITGWVCDVRRGKPLLDLVHRIPDNRLLLETDAPYLLPHNLPDPPRDKRNRPAFLPWVARRVAEARGQTLEHLMAITTRNAIRLFGLDLSG</sequence>
<evidence type="ECO:0000313" key="5">
    <source>
        <dbReference type="EMBL" id="XDT71034.1"/>
    </source>
</evidence>
<dbReference type="CDD" id="cd01310">
    <property type="entry name" value="TatD_DNAse"/>
    <property type="match status" value="1"/>
</dbReference>
<evidence type="ECO:0000256" key="3">
    <source>
        <dbReference type="ARBA" id="ARBA00022801"/>
    </source>
</evidence>
<dbReference type="GO" id="GO:0046872">
    <property type="term" value="F:metal ion binding"/>
    <property type="evidence" value="ECO:0007669"/>
    <property type="project" value="UniProtKB-KW"/>
</dbReference>
<dbReference type="Pfam" id="PF01026">
    <property type="entry name" value="TatD_DNase"/>
    <property type="match status" value="1"/>
</dbReference>
<keyword evidence="2 4" id="KW-0479">Metal-binding</keyword>
<reference evidence="5" key="1">
    <citation type="submission" date="2024-05" db="EMBL/GenBank/DDBJ databases">
        <title>Genome sequencing of novel strain.</title>
        <authorList>
            <person name="Ganbat D."/>
            <person name="Ganbat S."/>
            <person name="Lee S.-J."/>
        </authorList>
    </citation>
    <scope>NUCLEOTIDE SEQUENCE</scope>
    <source>
        <strain evidence="5">SMD15-11</strain>
    </source>
</reference>
<accession>A0AB39URV0</accession>
<comment type="similarity">
    <text evidence="1">Belongs to the metallo-dependent hydrolases superfamily. TatD-type hydrolase family.</text>
</comment>
<dbReference type="PROSITE" id="PS01091">
    <property type="entry name" value="TATD_3"/>
    <property type="match status" value="1"/>
</dbReference>
<dbReference type="GO" id="GO:0016788">
    <property type="term" value="F:hydrolase activity, acting on ester bonds"/>
    <property type="evidence" value="ECO:0007669"/>
    <property type="project" value="InterPro"/>
</dbReference>
<dbReference type="PIRSF" id="PIRSF005902">
    <property type="entry name" value="DNase_TatD"/>
    <property type="match status" value="1"/>
</dbReference>
<dbReference type="RefSeq" id="WP_369600073.1">
    <property type="nucleotide sequence ID" value="NZ_CP154858.1"/>
</dbReference>
<dbReference type="FunFam" id="3.20.20.140:FF:000005">
    <property type="entry name" value="TatD family hydrolase"/>
    <property type="match status" value="1"/>
</dbReference>
<protein>
    <submittedName>
        <fullName evidence="5">TatD family hydrolase</fullName>
    </submittedName>
</protein>
<dbReference type="PROSITE" id="PS01090">
    <property type="entry name" value="TATD_2"/>
    <property type="match status" value="1"/>
</dbReference>
<dbReference type="PANTHER" id="PTHR46124:SF2">
    <property type="entry name" value="D-AMINOACYL-TRNA DEACYLASE"/>
    <property type="match status" value="1"/>
</dbReference>
<evidence type="ECO:0000256" key="1">
    <source>
        <dbReference type="ARBA" id="ARBA00009275"/>
    </source>
</evidence>
<keyword evidence="3 5" id="KW-0378">Hydrolase</keyword>
<feature type="binding site" evidence="4">
    <location>
        <position position="130"/>
    </location>
    <ligand>
        <name>a divalent metal cation</name>
        <dbReference type="ChEBI" id="CHEBI:60240"/>
        <label>2</label>
    </ligand>
</feature>
<dbReference type="InterPro" id="IPR032466">
    <property type="entry name" value="Metal_Hydrolase"/>
</dbReference>
<gene>
    <name evidence="5" type="ORF">AAIA72_09435</name>
</gene>
<feature type="binding site" evidence="4">
    <location>
        <position position="206"/>
    </location>
    <ligand>
        <name>a divalent metal cation</name>
        <dbReference type="ChEBI" id="CHEBI:60240"/>
        <label>1</label>
    </ligand>
</feature>
<dbReference type="InterPro" id="IPR018228">
    <property type="entry name" value="DNase_TatD-rel_CS"/>
</dbReference>
<evidence type="ECO:0000256" key="4">
    <source>
        <dbReference type="PIRSR" id="PIRSR005902-1"/>
    </source>
</evidence>
<evidence type="ECO:0000256" key="2">
    <source>
        <dbReference type="ARBA" id="ARBA00022723"/>
    </source>
</evidence>
<feature type="binding site" evidence="4">
    <location>
        <position position="94"/>
    </location>
    <ligand>
        <name>a divalent metal cation</name>
        <dbReference type="ChEBI" id="CHEBI:60240"/>
        <label>1</label>
    </ligand>
</feature>
<proteinExistence type="inferred from homology"/>
<dbReference type="InterPro" id="IPR001130">
    <property type="entry name" value="TatD-like"/>
</dbReference>
<name>A0AB39URV0_9GAMM</name>
<feature type="binding site" evidence="4">
    <location>
        <position position="155"/>
    </location>
    <ligand>
        <name>a divalent metal cation</name>
        <dbReference type="ChEBI" id="CHEBI:60240"/>
        <label>2</label>
    </ligand>
</feature>
<dbReference type="SUPFAM" id="SSF51556">
    <property type="entry name" value="Metallo-dependent hydrolases"/>
    <property type="match status" value="1"/>
</dbReference>
<dbReference type="GO" id="GO:0005829">
    <property type="term" value="C:cytosol"/>
    <property type="evidence" value="ECO:0007669"/>
    <property type="project" value="TreeGrafter"/>
</dbReference>
<dbReference type="NCBIfam" id="TIGR00010">
    <property type="entry name" value="YchF/TatD family DNA exonuclease"/>
    <property type="match status" value="1"/>
</dbReference>
<dbReference type="EMBL" id="CP154858">
    <property type="protein sequence ID" value="XDT71034.1"/>
    <property type="molecule type" value="Genomic_DNA"/>
</dbReference>